<proteinExistence type="predicted"/>
<keyword evidence="1" id="KW-1133">Transmembrane helix</keyword>
<dbReference type="AlphaFoldDB" id="A0A4S1XJU2"/>
<evidence type="ECO:0000313" key="3">
    <source>
        <dbReference type="Proteomes" id="UP000306147"/>
    </source>
</evidence>
<keyword evidence="1" id="KW-0472">Membrane</keyword>
<evidence type="ECO:0000256" key="1">
    <source>
        <dbReference type="SAM" id="Phobius"/>
    </source>
</evidence>
<keyword evidence="1" id="KW-0812">Transmembrane</keyword>
<dbReference type="Proteomes" id="UP000306147">
    <property type="component" value="Unassembled WGS sequence"/>
</dbReference>
<gene>
    <name evidence="2" type="ORF">E5A73_03120</name>
</gene>
<protein>
    <recommendedName>
        <fullName evidence="4">YtxH domain-containing protein</fullName>
    </recommendedName>
</protein>
<feature type="transmembrane region" description="Helical" evidence="1">
    <location>
        <begin position="6"/>
        <end position="23"/>
    </location>
</feature>
<reference evidence="2 3" key="1">
    <citation type="submission" date="2019-04" db="EMBL/GenBank/DDBJ databases">
        <title>Sphingomonas psychrotolerans sp. nov., isolated from soil in the Tianshan Mountains, Xinjiang, China.</title>
        <authorList>
            <person name="Luo Y."/>
            <person name="Sheng H."/>
        </authorList>
    </citation>
    <scope>NUCLEOTIDE SEQUENCE [LARGE SCALE GENOMIC DNA]</scope>
    <source>
        <strain evidence="2 3">ZFGT-11</strain>
    </source>
</reference>
<evidence type="ECO:0000313" key="2">
    <source>
        <dbReference type="EMBL" id="TGX56337.1"/>
    </source>
</evidence>
<name>A0A4S1XJU2_9SPHN</name>
<evidence type="ECO:0008006" key="4">
    <source>
        <dbReference type="Google" id="ProtNLM"/>
    </source>
</evidence>
<accession>A0A4S1XJU2</accession>
<dbReference type="OrthoDB" id="7573257at2"/>
<comment type="caution">
    <text evidence="2">The sequence shown here is derived from an EMBL/GenBank/DDBJ whole genome shotgun (WGS) entry which is preliminary data.</text>
</comment>
<dbReference type="EMBL" id="SRXT01000001">
    <property type="protein sequence ID" value="TGX56337.1"/>
    <property type="molecule type" value="Genomic_DNA"/>
</dbReference>
<sequence>MGDNPVALLAGGVALGVLVGVLLPRAARERELLDPLGRTLAQRVSAAAQAAKEAGRQEIDSLIPDRDSTKERVTALFGNVIEAAKTGGQKA</sequence>
<keyword evidence="3" id="KW-1185">Reference proteome</keyword>
<organism evidence="2 3">
    <name type="scientific">Sphingomonas gei</name>
    <dbReference type="NCBI Taxonomy" id="1395960"/>
    <lineage>
        <taxon>Bacteria</taxon>
        <taxon>Pseudomonadati</taxon>
        <taxon>Pseudomonadota</taxon>
        <taxon>Alphaproteobacteria</taxon>
        <taxon>Sphingomonadales</taxon>
        <taxon>Sphingomonadaceae</taxon>
        <taxon>Sphingomonas</taxon>
    </lineage>
</organism>